<dbReference type="Proteomes" id="UP000326207">
    <property type="component" value="Unassembled WGS sequence"/>
</dbReference>
<accession>A0A5N5U9B1</accession>
<keyword evidence="1" id="KW-0812">Transmembrane</keyword>
<dbReference type="OrthoDB" id="376845at2157"/>
<feature type="transmembrane region" description="Helical" evidence="1">
    <location>
        <begin position="91"/>
        <end position="110"/>
    </location>
</feature>
<evidence type="ECO:0000313" key="2">
    <source>
        <dbReference type="EMBL" id="KAB7514022.1"/>
    </source>
</evidence>
<feature type="transmembrane region" description="Helical" evidence="1">
    <location>
        <begin position="58"/>
        <end position="79"/>
    </location>
</feature>
<gene>
    <name evidence="2" type="ORF">DM867_09595</name>
    <name evidence="3" type="ORF">DMP03_11230</name>
    <name evidence="4" type="ORF">DP108_05680</name>
</gene>
<comment type="caution">
    <text evidence="2">The sequence shown here is derived from an EMBL/GenBank/DDBJ whole genome shotgun (WGS) entry which is preliminary data.</text>
</comment>
<protein>
    <submittedName>
        <fullName evidence="2">Uncharacterized protein</fullName>
    </submittedName>
</protein>
<evidence type="ECO:0000313" key="4">
    <source>
        <dbReference type="EMBL" id="KAB7518665.1"/>
    </source>
</evidence>
<dbReference type="EMBL" id="QJOW01000004">
    <property type="protein sequence ID" value="KAB7514421.1"/>
    <property type="molecule type" value="Genomic_DNA"/>
</dbReference>
<evidence type="ECO:0000313" key="3">
    <source>
        <dbReference type="EMBL" id="KAB7514421.1"/>
    </source>
</evidence>
<proteinExistence type="predicted"/>
<dbReference type="EMBL" id="QKKZ01000003">
    <property type="protein sequence ID" value="KAB7514022.1"/>
    <property type="molecule type" value="Genomic_DNA"/>
</dbReference>
<dbReference type="RefSeq" id="WP_152120749.1">
    <property type="nucleotide sequence ID" value="NZ_QJOW01000004.1"/>
</dbReference>
<evidence type="ECO:0000313" key="5">
    <source>
        <dbReference type="Proteomes" id="UP000326207"/>
    </source>
</evidence>
<reference evidence="5 6" key="1">
    <citation type="submission" date="2019-10" db="EMBL/GenBank/DDBJ databases">
        <title>Unraveling microbial dark matter from salterns through culturing: the case of the genus Halosegnis.</title>
        <authorList>
            <person name="Duran-Viseras A."/>
            <person name="Andrei A.-S."/>
            <person name="Vera-Gargallo B."/>
            <person name="Ghai R."/>
            <person name="Sanchez-Porro C."/>
            <person name="Ventosa A."/>
        </authorList>
    </citation>
    <scope>NUCLEOTIDE SEQUENCE [LARGE SCALE GENOMIC DNA]</scope>
    <source>
        <strain evidence="3 6">F17-44</strain>
        <strain evidence="2 7">F18-79</strain>
        <strain evidence="4 5">F19-13</strain>
    </source>
</reference>
<keyword evidence="1" id="KW-0472">Membrane</keyword>
<dbReference type="Proteomes" id="UP000326302">
    <property type="component" value="Unassembled WGS sequence"/>
</dbReference>
<feature type="transmembrane region" description="Helical" evidence="1">
    <location>
        <begin position="20"/>
        <end position="46"/>
    </location>
</feature>
<dbReference type="Proteomes" id="UP000326865">
    <property type="component" value="Unassembled WGS sequence"/>
</dbReference>
<evidence type="ECO:0000256" key="1">
    <source>
        <dbReference type="SAM" id="Phobius"/>
    </source>
</evidence>
<organism evidence="2 7">
    <name type="scientific">Halosegnis rubeus</name>
    <dbReference type="NCBI Taxonomy" id="2212850"/>
    <lineage>
        <taxon>Archaea</taxon>
        <taxon>Methanobacteriati</taxon>
        <taxon>Methanobacteriota</taxon>
        <taxon>Stenosarchaea group</taxon>
        <taxon>Halobacteria</taxon>
        <taxon>Halobacteriales</taxon>
        <taxon>Natronomonadaceae</taxon>
        <taxon>Halosegnis</taxon>
    </lineage>
</organism>
<accession>A0A5N5UIW9</accession>
<accession>A0A5N5U8M4</accession>
<keyword evidence="1" id="KW-1133">Transmembrane helix</keyword>
<dbReference type="EMBL" id="QMDY01000003">
    <property type="protein sequence ID" value="KAB7518665.1"/>
    <property type="molecule type" value="Genomic_DNA"/>
</dbReference>
<sequence length="114" mass="11534">MSYLTPDALARFRDTERATQAMVVAFAVGLVATYVHPLGLVVGGALLGGTASSVREAVVLGSEFGVTVLLAWAGLLVWYGVLGAVATAVPLIYIALASALAVPPLAAVAVRGLV</sequence>
<keyword evidence="7" id="KW-1185">Reference proteome</keyword>
<dbReference type="AlphaFoldDB" id="A0A5N5U8M4"/>
<evidence type="ECO:0000313" key="6">
    <source>
        <dbReference type="Proteomes" id="UP000326302"/>
    </source>
</evidence>
<evidence type="ECO:0000313" key="7">
    <source>
        <dbReference type="Proteomes" id="UP000326865"/>
    </source>
</evidence>
<name>A0A5N5U8M4_9EURY</name>